<name>A0A9N9KXR0_9HELO</name>
<proteinExistence type="predicted"/>
<dbReference type="OrthoDB" id="4151352at2759"/>
<feature type="compositionally biased region" description="Polar residues" evidence="1">
    <location>
        <begin position="11"/>
        <end position="61"/>
    </location>
</feature>
<feature type="region of interest" description="Disordered" evidence="1">
    <location>
        <begin position="192"/>
        <end position="284"/>
    </location>
</feature>
<dbReference type="Proteomes" id="UP000696280">
    <property type="component" value="Unassembled WGS sequence"/>
</dbReference>
<dbReference type="InterPro" id="IPR001005">
    <property type="entry name" value="SANT/Myb"/>
</dbReference>
<dbReference type="SUPFAM" id="SSF46689">
    <property type="entry name" value="Homeodomain-like"/>
    <property type="match status" value="1"/>
</dbReference>
<feature type="compositionally biased region" description="Low complexity" evidence="1">
    <location>
        <begin position="203"/>
        <end position="217"/>
    </location>
</feature>
<dbReference type="AlphaFoldDB" id="A0A9N9KXR0"/>
<dbReference type="PROSITE" id="PS50090">
    <property type="entry name" value="MYB_LIKE"/>
    <property type="match status" value="1"/>
</dbReference>
<evidence type="ECO:0000259" key="2">
    <source>
        <dbReference type="PROSITE" id="PS50090"/>
    </source>
</evidence>
<feature type="region of interest" description="Disordered" evidence="1">
    <location>
        <begin position="73"/>
        <end position="93"/>
    </location>
</feature>
<sequence>MPRGDIRHTRLNSNSGGYYLQSPPSTQPYSDPRLQDTSSYYTSLPMTSMSQSPYSQPTHQTQPLYTMAPQVQAPPPAVQAPYSRRSSTGAWSPADDQTLMQARQANMNWGPIKTMYFPSKTPNACRKRHERLMEKRNVDEWDHLKLENVAKNYMAMRKEIWAGLAEATGEKWTVVEQKCMTQGLKNIQQAARSSARRERLQVSPSYAPYSSSSSSSYHPDHADEFEDVPDYNDGSSDRSSGYGHGYSHSGSSSYDVSAGRRGERVERVPSLDMGIDAIINPPRQ</sequence>
<feature type="compositionally biased region" description="Low complexity" evidence="1">
    <location>
        <begin position="231"/>
        <end position="257"/>
    </location>
</feature>
<dbReference type="Gene3D" id="1.10.10.60">
    <property type="entry name" value="Homeodomain-like"/>
    <property type="match status" value="1"/>
</dbReference>
<dbReference type="Pfam" id="PF13921">
    <property type="entry name" value="Myb_DNA-bind_6"/>
    <property type="match status" value="1"/>
</dbReference>
<gene>
    <name evidence="3" type="ORF">HYFRA_00010873</name>
</gene>
<organism evidence="3 4">
    <name type="scientific">Hymenoscyphus fraxineus</name>
    <dbReference type="NCBI Taxonomy" id="746836"/>
    <lineage>
        <taxon>Eukaryota</taxon>
        <taxon>Fungi</taxon>
        <taxon>Dikarya</taxon>
        <taxon>Ascomycota</taxon>
        <taxon>Pezizomycotina</taxon>
        <taxon>Leotiomycetes</taxon>
        <taxon>Helotiales</taxon>
        <taxon>Helotiaceae</taxon>
        <taxon>Hymenoscyphus</taxon>
    </lineage>
</organism>
<accession>A0A9N9KXR0</accession>
<evidence type="ECO:0000313" key="4">
    <source>
        <dbReference type="Proteomes" id="UP000696280"/>
    </source>
</evidence>
<keyword evidence="4" id="KW-1185">Reference proteome</keyword>
<dbReference type="EMBL" id="CAJVRL010000054">
    <property type="protein sequence ID" value="CAG8953912.1"/>
    <property type="molecule type" value="Genomic_DNA"/>
</dbReference>
<feature type="compositionally biased region" description="Basic and acidic residues" evidence="1">
    <location>
        <begin position="258"/>
        <end position="269"/>
    </location>
</feature>
<feature type="region of interest" description="Disordered" evidence="1">
    <location>
        <begin position="1"/>
        <end position="61"/>
    </location>
</feature>
<protein>
    <recommendedName>
        <fullName evidence="2">Myb-like domain-containing protein</fullName>
    </recommendedName>
</protein>
<feature type="domain" description="Myb-like" evidence="2">
    <location>
        <begin position="83"/>
        <end position="133"/>
    </location>
</feature>
<evidence type="ECO:0000313" key="3">
    <source>
        <dbReference type="EMBL" id="CAG8953912.1"/>
    </source>
</evidence>
<evidence type="ECO:0000256" key="1">
    <source>
        <dbReference type="SAM" id="MobiDB-lite"/>
    </source>
</evidence>
<dbReference type="InterPro" id="IPR009057">
    <property type="entry name" value="Homeodomain-like_sf"/>
</dbReference>
<reference evidence="3" key="1">
    <citation type="submission" date="2021-07" db="EMBL/GenBank/DDBJ databases">
        <authorList>
            <person name="Durling M."/>
        </authorList>
    </citation>
    <scope>NUCLEOTIDE SEQUENCE</scope>
</reference>
<comment type="caution">
    <text evidence="3">The sequence shown here is derived from an EMBL/GenBank/DDBJ whole genome shotgun (WGS) entry which is preliminary data.</text>
</comment>